<dbReference type="EMBL" id="CAJVPL010000024">
    <property type="protein sequence ID" value="CAG8435221.1"/>
    <property type="molecule type" value="Genomic_DNA"/>
</dbReference>
<feature type="region of interest" description="Disordered" evidence="1">
    <location>
        <begin position="128"/>
        <end position="166"/>
    </location>
</feature>
<name>A0A9N8V2H9_9GLOM</name>
<reference evidence="2" key="1">
    <citation type="submission" date="2021-06" db="EMBL/GenBank/DDBJ databases">
        <authorList>
            <person name="Kallberg Y."/>
            <person name="Tangrot J."/>
            <person name="Rosling A."/>
        </authorList>
    </citation>
    <scope>NUCLEOTIDE SEQUENCE</scope>
    <source>
        <strain evidence="2">MT106</strain>
    </source>
</reference>
<dbReference type="AlphaFoldDB" id="A0A9N8V2H9"/>
<proteinExistence type="predicted"/>
<keyword evidence="3" id="KW-1185">Reference proteome</keyword>
<protein>
    <submittedName>
        <fullName evidence="2">5937_t:CDS:1</fullName>
    </submittedName>
</protein>
<dbReference type="Proteomes" id="UP000789831">
    <property type="component" value="Unassembled WGS sequence"/>
</dbReference>
<dbReference type="OrthoDB" id="10505340at2759"/>
<comment type="caution">
    <text evidence="2">The sequence shown here is derived from an EMBL/GenBank/DDBJ whole genome shotgun (WGS) entry which is preliminary data.</text>
</comment>
<evidence type="ECO:0000313" key="3">
    <source>
        <dbReference type="Proteomes" id="UP000789831"/>
    </source>
</evidence>
<sequence>MSTTKEITVKKIDNENIEINGVQITIDEYNKNRGNYSNRNIDTSFKEEYENLAKEIEGSIEDGHGDALPYLKSLVSKKKATGQGLGEKPAYQDIEKACQEAPQINKSDYDSEIEDIRTAIDEADINRKKEAAIKSNDKGNPDQKRKREEDNIPDNAKKSRLDANETKSVAELRNKTIEKIDNNSLATAIKVATQLEGEKEYQKDTEKVKLAEEELMKKDYGLYVKTVVEAIQKRIKDYGLNITIGEDGNVVSDILDAETKREYQYLLFVEGGAMTSEEELYENRASFQKSKDQVIKKIGELGAKSK</sequence>
<organism evidence="2 3">
    <name type="scientific">Ambispora gerdemannii</name>
    <dbReference type="NCBI Taxonomy" id="144530"/>
    <lineage>
        <taxon>Eukaryota</taxon>
        <taxon>Fungi</taxon>
        <taxon>Fungi incertae sedis</taxon>
        <taxon>Mucoromycota</taxon>
        <taxon>Glomeromycotina</taxon>
        <taxon>Glomeromycetes</taxon>
        <taxon>Archaeosporales</taxon>
        <taxon>Ambisporaceae</taxon>
        <taxon>Ambispora</taxon>
    </lineage>
</organism>
<evidence type="ECO:0000256" key="1">
    <source>
        <dbReference type="SAM" id="MobiDB-lite"/>
    </source>
</evidence>
<evidence type="ECO:0000313" key="2">
    <source>
        <dbReference type="EMBL" id="CAG8435221.1"/>
    </source>
</evidence>
<gene>
    <name evidence="2" type="ORF">AGERDE_LOCUS492</name>
</gene>
<accession>A0A9N8V2H9</accession>